<dbReference type="InterPro" id="IPR017948">
    <property type="entry name" value="TGFb_CS"/>
</dbReference>
<name>A0AAW0PTY9_9GOBI</name>
<evidence type="ECO:0000313" key="15">
    <source>
        <dbReference type="EMBL" id="KAK7938319.1"/>
    </source>
</evidence>
<evidence type="ECO:0000313" key="16">
    <source>
        <dbReference type="Proteomes" id="UP001460270"/>
    </source>
</evidence>
<organism evidence="15 16">
    <name type="scientific">Mugilogobius chulae</name>
    <name type="common">yellowstripe goby</name>
    <dbReference type="NCBI Taxonomy" id="88201"/>
    <lineage>
        <taxon>Eukaryota</taxon>
        <taxon>Metazoa</taxon>
        <taxon>Chordata</taxon>
        <taxon>Craniata</taxon>
        <taxon>Vertebrata</taxon>
        <taxon>Euteleostomi</taxon>
        <taxon>Actinopterygii</taxon>
        <taxon>Neopterygii</taxon>
        <taxon>Teleostei</taxon>
        <taxon>Neoteleostei</taxon>
        <taxon>Acanthomorphata</taxon>
        <taxon>Gobiaria</taxon>
        <taxon>Gobiiformes</taxon>
        <taxon>Gobioidei</taxon>
        <taxon>Gobiidae</taxon>
        <taxon>Gobionellinae</taxon>
        <taxon>Mugilogobius</taxon>
    </lineage>
</organism>
<dbReference type="PROSITE" id="PS51362">
    <property type="entry name" value="TGF_BETA_2"/>
    <property type="match status" value="1"/>
</dbReference>
<comment type="similarity">
    <text evidence="2 11">Belongs to the TGF-beta family.</text>
</comment>
<dbReference type="GO" id="GO:0005125">
    <property type="term" value="F:cytokine activity"/>
    <property type="evidence" value="ECO:0007669"/>
    <property type="project" value="UniProtKB-UniRule"/>
</dbReference>
<dbReference type="EMBL" id="JBBPFD010000002">
    <property type="protein sequence ID" value="KAK7938319.1"/>
    <property type="molecule type" value="Genomic_DNA"/>
</dbReference>
<dbReference type="PROSITE" id="PS00250">
    <property type="entry name" value="TGF_BETA_1"/>
    <property type="match status" value="1"/>
</dbReference>
<evidence type="ECO:0000256" key="11">
    <source>
        <dbReference type="RuleBase" id="RU000354"/>
    </source>
</evidence>
<dbReference type="Pfam" id="PF00688">
    <property type="entry name" value="TGFb_propeptide"/>
    <property type="match status" value="1"/>
</dbReference>
<keyword evidence="4 12" id="KW-0964">Secreted</keyword>
<comment type="subcellular location">
    <subcellularLocation>
        <location evidence="1 12">Secreted</location>
    </subcellularLocation>
</comment>
<dbReference type="Proteomes" id="UP001460270">
    <property type="component" value="Unassembled WGS sequence"/>
</dbReference>
<protein>
    <recommendedName>
        <fullName evidence="9 12">Growth/differentiation factor 8</fullName>
        <shortName evidence="12">GDF-8</shortName>
    </recommendedName>
    <alternativeName>
        <fullName evidence="10 12">Myostatin</fullName>
    </alternativeName>
</protein>
<accession>A0AAW0PTY9</accession>
<reference evidence="16" key="1">
    <citation type="submission" date="2024-04" db="EMBL/GenBank/DDBJ databases">
        <title>Salinicola lusitanus LLJ914,a marine bacterium isolated from the Okinawa Trough.</title>
        <authorList>
            <person name="Li J."/>
        </authorList>
    </citation>
    <scope>NUCLEOTIDE SEQUENCE [LARGE SCALE GENOMIC DNA]</scope>
</reference>
<comment type="function">
    <text evidence="12">Acts specifically as a negative regulator of skeletal muscle growth.</text>
</comment>
<dbReference type="GO" id="GO:0008083">
    <property type="term" value="F:growth factor activity"/>
    <property type="evidence" value="ECO:0007669"/>
    <property type="project" value="UniProtKB-UniRule"/>
</dbReference>
<sequence length="498" mass="54518">MHVTELVLCVSLLVAVEPLVLGEAESVPELEEVVRACSSCEARQHIRTLRLNTIKTQLLSKLHGARAAAACAAAAAALDQYDVLGDDNHERVVQEDDEHATTDTIMFMATEPDPLVQVDGRPQCCLFSFGQKLQSSRVVRAQLWVHLRPSPEPTTVFLQISRLAPGHAGGRHIRIRSLKLDMKAGVGSWQSIDVKQVLSVWLRQPETNWGIEVKAFDSRGHDLAVTSAGPGDEGLTPFLEVKMAEPVKRLRRDVGLDCDVNSSESRCCRYPLTVDFEDFGYDWIIAPKRFKANYCSGECEYTHLQKYPHTHLVNNANPRGTAGPCCTPTKMSPINMLYFNHEEQIIYGKIPSMVVDRCGCLETGLGLTKYTAGLHLRQAVTQQCPRSALQQLGIFMALTLGLDLNLRLIMSCKHLPFPAPSAPGAPAPAVPVLMPLRPCPSAPVAPEPVTPPQCPCHSCLSAPVCPACVHLSVLPLCSCHLCLTAFDLVHLPLLFALL</sequence>
<keyword evidence="16" id="KW-1185">Reference proteome</keyword>
<evidence type="ECO:0000256" key="8">
    <source>
        <dbReference type="ARBA" id="ARBA00023157"/>
    </source>
</evidence>
<evidence type="ECO:0000256" key="4">
    <source>
        <dbReference type="ARBA" id="ARBA00022525"/>
    </source>
</evidence>
<evidence type="ECO:0000259" key="14">
    <source>
        <dbReference type="PROSITE" id="PS51362"/>
    </source>
</evidence>
<dbReference type="SMART" id="SM00204">
    <property type="entry name" value="TGFB"/>
    <property type="match status" value="1"/>
</dbReference>
<comment type="subunit">
    <text evidence="12">Homodimer; disulfide-linked.</text>
</comment>
<dbReference type="SUPFAM" id="SSF57501">
    <property type="entry name" value="Cystine-knot cytokines"/>
    <property type="match status" value="1"/>
</dbReference>
<evidence type="ECO:0000256" key="12">
    <source>
        <dbReference type="RuleBase" id="RU369049"/>
    </source>
</evidence>
<keyword evidence="7 11" id="KW-0339">Growth factor</keyword>
<evidence type="ECO:0000256" key="3">
    <source>
        <dbReference type="ARBA" id="ARBA00022514"/>
    </source>
</evidence>
<dbReference type="Gene3D" id="2.60.120.970">
    <property type="match status" value="1"/>
</dbReference>
<dbReference type="FunFam" id="2.10.90.10:FF:000006">
    <property type="entry name" value="growth/differentiation factor 8"/>
    <property type="match status" value="1"/>
</dbReference>
<dbReference type="InterPro" id="IPR001111">
    <property type="entry name" value="TGF-b_propeptide"/>
</dbReference>
<proteinExistence type="inferred from homology"/>
<keyword evidence="6 12" id="KW-0732">Signal</keyword>
<gene>
    <name evidence="15" type="ORF">WMY93_001645</name>
</gene>
<dbReference type="InterPro" id="IPR029034">
    <property type="entry name" value="Cystine-knot_cytokine"/>
</dbReference>
<feature type="signal peptide" evidence="13">
    <location>
        <begin position="1"/>
        <end position="24"/>
    </location>
</feature>
<dbReference type="InterPro" id="IPR015615">
    <property type="entry name" value="TGF-beta-rel"/>
</dbReference>
<evidence type="ECO:0000256" key="9">
    <source>
        <dbReference type="ARBA" id="ARBA00023852"/>
    </source>
</evidence>
<evidence type="ECO:0000256" key="5">
    <source>
        <dbReference type="ARBA" id="ARBA00022685"/>
    </source>
</evidence>
<evidence type="ECO:0000256" key="2">
    <source>
        <dbReference type="ARBA" id="ARBA00006656"/>
    </source>
</evidence>
<dbReference type="InterPro" id="IPR001839">
    <property type="entry name" value="TGF-b_C"/>
</dbReference>
<evidence type="ECO:0000256" key="1">
    <source>
        <dbReference type="ARBA" id="ARBA00004613"/>
    </source>
</evidence>
<evidence type="ECO:0000256" key="7">
    <source>
        <dbReference type="ARBA" id="ARBA00023030"/>
    </source>
</evidence>
<dbReference type="Gene3D" id="2.10.90.10">
    <property type="entry name" value="Cystine-knot cytokines"/>
    <property type="match status" value="1"/>
</dbReference>
<comment type="caution">
    <text evidence="15">The sequence shown here is derived from an EMBL/GenBank/DDBJ whole genome shotgun (WGS) entry which is preliminary data.</text>
</comment>
<dbReference type="GO" id="GO:0005615">
    <property type="term" value="C:extracellular space"/>
    <property type="evidence" value="ECO:0007669"/>
    <property type="project" value="UniProtKB-UniRule"/>
</dbReference>
<evidence type="ECO:0000256" key="10">
    <source>
        <dbReference type="ARBA" id="ARBA00031866"/>
    </source>
</evidence>
<keyword evidence="3 12" id="KW-0202">Cytokine</keyword>
<keyword evidence="8 12" id="KW-1015">Disulfide bond</keyword>
<dbReference type="PANTHER" id="PTHR11848:SF150">
    <property type="entry name" value="GROWTH_DIFFERENTIATION FACTOR 8"/>
    <property type="match status" value="1"/>
</dbReference>
<evidence type="ECO:0000256" key="6">
    <source>
        <dbReference type="ARBA" id="ARBA00022729"/>
    </source>
</evidence>
<feature type="chain" id="PRO_5043889311" description="Growth/differentiation factor 8" evidence="13">
    <location>
        <begin position="25"/>
        <end position="498"/>
    </location>
</feature>
<keyword evidence="5 12" id="KW-0165">Cleavage on pair of basic residues</keyword>
<feature type="domain" description="TGF-beta family profile" evidence="14">
    <location>
        <begin position="249"/>
        <end position="361"/>
    </location>
</feature>
<dbReference type="AlphaFoldDB" id="A0AAW0PTY9"/>
<dbReference type="PANTHER" id="PTHR11848">
    <property type="entry name" value="TGF-BETA FAMILY"/>
    <property type="match status" value="1"/>
</dbReference>
<evidence type="ECO:0000256" key="13">
    <source>
        <dbReference type="SAM" id="SignalP"/>
    </source>
</evidence>
<dbReference type="Pfam" id="PF00019">
    <property type="entry name" value="TGF_beta"/>
    <property type="match status" value="1"/>
</dbReference>